<dbReference type="InterPro" id="IPR027484">
    <property type="entry name" value="PInositol-4-P-5-kinase_N"/>
</dbReference>
<accession>A0ABD0LH62</accession>
<keyword evidence="1" id="KW-0067">ATP-binding</keyword>
<comment type="caution">
    <text evidence="3">The sequence shown here is derived from an EMBL/GenBank/DDBJ whole genome shotgun (WGS) entry which is preliminary data.</text>
</comment>
<feature type="non-terminal residue" evidence="3">
    <location>
        <position position="199"/>
    </location>
</feature>
<dbReference type="GO" id="GO:0016301">
    <property type="term" value="F:kinase activity"/>
    <property type="evidence" value="ECO:0007669"/>
    <property type="project" value="UniProtKB-UniRule"/>
</dbReference>
<dbReference type="Proteomes" id="UP001519460">
    <property type="component" value="Unassembled WGS sequence"/>
</dbReference>
<name>A0ABD0LH62_9CAEN</name>
<keyword evidence="1" id="KW-0808">Transferase</keyword>
<keyword evidence="4" id="KW-1185">Reference proteome</keyword>
<evidence type="ECO:0000259" key="2">
    <source>
        <dbReference type="PROSITE" id="PS51455"/>
    </source>
</evidence>
<evidence type="ECO:0000313" key="4">
    <source>
        <dbReference type="Proteomes" id="UP001519460"/>
    </source>
</evidence>
<proteinExistence type="predicted"/>
<dbReference type="Pfam" id="PF01504">
    <property type="entry name" value="PIP5K"/>
    <property type="match status" value="1"/>
</dbReference>
<evidence type="ECO:0000313" key="3">
    <source>
        <dbReference type="EMBL" id="KAK7498568.1"/>
    </source>
</evidence>
<feature type="domain" description="PIPK" evidence="2">
    <location>
        <begin position="1"/>
        <end position="199"/>
    </location>
</feature>
<sequence>MHEGLSDEAEAGFSFLTGSAAVQDGDKSKANKQLINSHIELLYFAEQFRKLRKHIFPAGEEMFIRSLSRCYPWEARGGKSGSAFCKTNDDRFIMKQMSGMEVESFEKFGPQYFQYITKACSEKRPTALAKILGVFRIGFRNTQTNNALKQDLLVMENLFYNRKLSQKFDLKGSMRNRLVNTAGKHSEEELVLLDENLLK</sequence>
<evidence type="ECO:0000256" key="1">
    <source>
        <dbReference type="PROSITE-ProRule" id="PRU00781"/>
    </source>
</evidence>
<gene>
    <name evidence="3" type="ORF">BaRGS_00010228</name>
</gene>
<protein>
    <recommendedName>
        <fullName evidence="2">PIPK domain-containing protein</fullName>
    </recommendedName>
</protein>
<keyword evidence="1" id="KW-0418">Kinase</keyword>
<dbReference type="Gene3D" id="3.30.800.10">
    <property type="entry name" value="Phosphatidylinositol Phosphate Kinase II Beta"/>
    <property type="match status" value="1"/>
</dbReference>
<organism evidence="3 4">
    <name type="scientific">Batillaria attramentaria</name>
    <dbReference type="NCBI Taxonomy" id="370345"/>
    <lineage>
        <taxon>Eukaryota</taxon>
        <taxon>Metazoa</taxon>
        <taxon>Spiralia</taxon>
        <taxon>Lophotrochozoa</taxon>
        <taxon>Mollusca</taxon>
        <taxon>Gastropoda</taxon>
        <taxon>Caenogastropoda</taxon>
        <taxon>Sorbeoconcha</taxon>
        <taxon>Cerithioidea</taxon>
        <taxon>Batillariidae</taxon>
        <taxon>Batillaria</taxon>
    </lineage>
</organism>
<dbReference type="PANTHER" id="PTHR45748">
    <property type="entry name" value="1-PHOSPHATIDYLINOSITOL 3-PHOSPHATE 5-KINASE-RELATED"/>
    <property type="match status" value="1"/>
</dbReference>
<keyword evidence="1" id="KW-0547">Nucleotide-binding</keyword>
<dbReference type="GO" id="GO:0046488">
    <property type="term" value="P:phosphatidylinositol metabolic process"/>
    <property type="evidence" value="ECO:0007669"/>
    <property type="project" value="UniProtKB-UniRule"/>
</dbReference>
<dbReference type="InterPro" id="IPR002498">
    <property type="entry name" value="PInositol-4-P-4/5-kinase_core"/>
</dbReference>
<dbReference type="PROSITE" id="PS51455">
    <property type="entry name" value="PIPK"/>
    <property type="match status" value="1"/>
</dbReference>
<dbReference type="SMART" id="SM00330">
    <property type="entry name" value="PIPKc"/>
    <property type="match status" value="1"/>
</dbReference>
<dbReference type="EMBL" id="JACVVK020000050">
    <property type="protein sequence ID" value="KAK7498568.1"/>
    <property type="molecule type" value="Genomic_DNA"/>
</dbReference>
<reference evidence="3 4" key="1">
    <citation type="journal article" date="2023" name="Sci. Data">
        <title>Genome assembly of the Korean intertidal mud-creeper Batillaria attramentaria.</title>
        <authorList>
            <person name="Patra A.K."/>
            <person name="Ho P.T."/>
            <person name="Jun S."/>
            <person name="Lee S.J."/>
            <person name="Kim Y."/>
            <person name="Won Y.J."/>
        </authorList>
    </citation>
    <scope>NUCLEOTIDE SEQUENCE [LARGE SCALE GENOMIC DNA]</scope>
    <source>
        <strain evidence="3">Wonlab-2016</strain>
    </source>
</reference>
<dbReference type="GO" id="GO:0005524">
    <property type="term" value="F:ATP binding"/>
    <property type="evidence" value="ECO:0007669"/>
    <property type="project" value="UniProtKB-UniRule"/>
</dbReference>
<dbReference type="AlphaFoldDB" id="A0ABD0LH62"/>
<dbReference type="PANTHER" id="PTHR45748:SF7">
    <property type="entry name" value="1-PHOSPHATIDYLINOSITOL 3-PHOSPHATE 5-KINASE-RELATED"/>
    <property type="match status" value="1"/>
</dbReference>
<dbReference type="SUPFAM" id="SSF56104">
    <property type="entry name" value="SAICAR synthase-like"/>
    <property type="match status" value="1"/>
</dbReference>